<organism evidence="1 2">
    <name type="scientific">Sinorhizobium psoraleae</name>
    <dbReference type="NCBI Taxonomy" id="520838"/>
    <lineage>
        <taxon>Bacteria</taxon>
        <taxon>Pseudomonadati</taxon>
        <taxon>Pseudomonadota</taxon>
        <taxon>Alphaproteobacteria</taxon>
        <taxon>Hyphomicrobiales</taxon>
        <taxon>Rhizobiaceae</taxon>
        <taxon>Sinorhizobium/Ensifer group</taxon>
        <taxon>Sinorhizobium</taxon>
    </lineage>
</organism>
<comment type="caution">
    <text evidence="1">The sequence shown here is derived from an EMBL/GenBank/DDBJ whole genome shotgun (WGS) entry which is preliminary data.</text>
</comment>
<name>A0ABT4KAU6_9HYPH</name>
<evidence type="ECO:0000313" key="2">
    <source>
        <dbReference type="Proteomes" id="UP001079430"/>
    </source>
</evidence>
<gene>
    <name evidence="1" type="ORF">O3W52_03070</name>
</gene>
<dbReference type="EMBL" id="JAPVOI010000003">
    <property type="protein sequence ID" value="MCZ4089078.1"/>
    <property type="molecule type" value="Genomic_DNA"/>
</dbReference>
<keyword evidence="2" id="KW-1185">Reference proteome</keyword>
<sequence length="40" mass="4608">MAQDFALKKAEIDARYGAQVEIERLKLEQSMPRDPLGNFQ</sequence>
<evidence type="ECO:0000313" key="1">
    <source>
        <dbReference type="EMBL" id="MCZ4089078.1"/>
    </source>
</evidence>
<dbReference type="RefSeq" id="WP_269275403.1">
    <property type="nucleotide sequence ID" value="NZ_JAPVOI010000003.1"/>
</dbReference>
<dbReference type="Proteomes" id="UP001079430">
    <property type="component" value="Unassembled WGS sequence"/>
</dbReference>
<proteinExistence type="predicted"/>
<protein>
    <submittedName>
        <fullName evidence="1">Uncharacterized protein</fullName>
    </submittedName>
</protein>
<reference evidence="1" key="1">
    <citation type="submission" date="2022-10" db="EMBL/GenBank/DDBJ databases">
        <title>Whole genome sequencing of three plant growth promoting bacteria isolated from Vachellia tortilis subsp. raddiana in Morocco.</title>
        <authorList>
            <person name="Hnini M."/>
            <person name="Zouagui R."/>
            <person name="Zouagui H."/>
            <person name="Chemao Elfihri M.-W."/>
            <person name="Ibrahimi A."/>
            <person name="Sbabou L."/>
            <person name="Aurag J."/>
        </authorList>
    </citation>
    <scope>NUCLEOTIDE SEQUENCE</scope>
    <source>
        <strain evidence="1">LMR678</strain>
    </source>
</reference>
<accession>A0ABT4KAU6</accession>